<evidence type="ECO:0000313" key="8">
    <source>
        <dbReference type="EMBL" id="SDL38558.1"/>
    </source>
</evidence>
<evidence type="ECO:0000256" key="3">
    <source>
        <dbReference type="ARBA" id="ARBA00023136"/>
    </source>
</evidence>
<proteinExistence type="inferred from homology"/>
<feature type="domain" description="SHS2" evidence="7">
    <location>
        <begin position="7"/>
        <end position="201"/>
    </location>
</feature>
<dbReference type="InterPro" id="IPR043129">
    <property type="entry name" value="ATPase_NBD"/>
</dbReference>
<comment type="similarity">
    <text evidence="5 6">Belongs to the FtsA/MreB family.</text>
</comment>
<dbReference type="CDD" id="cd24048">
    <property type="entry name" value="ASKHA_NBD_FtsA"/>
    <property type="match status" value="1"/>
</dbReference>
<dbReference type="STRING" id="321763.SAMN04488692_10435"/>
<keyword evidence="4 5" id="KW-0131">Cell cycle</keyword>
<dbReference type="SMART" id="SM00842">
    <property type="entry name" value="FtsA"/>
    <property type="match status" value="1"/>
</dbReference>
<dbReference type="InterPro" id="IPR020823">
    <property type="entry name" value="Cell_div_FtsA"/>
</dbReference>
<dbReference type="PIRSF" id="PIRSF003101">
    <property type="entry name" value="FtsA"/>
    <property type="match status" value="1"/>
</dbReference>
<keyword evidence="1 5" id="KW-1003">Cell membrane</keyword>
<accession>A0A1G9JM28</accession>
<dbReference type="Gene3D" id="3.30.420.40">
    <property type="match status" value="1"/>
</dbReference>
<evidence type="ECO:0000256" key="4">
    <source>
        <dbReference type="ARBA" id="ARBA00023306"/>
    </source>
</evidence>
<reference evidence="8 9" key="1">
    <citation type="submission" date="2016-10" db="EMBL/GenBank/DDBJ databases">
        <authorList>
            <person name="de Groot N.N."/>
        </authorList>
    </citation>
    <scope>NUCLEOTIDE SEQUENCE [LARGE SCALE GENOMIC DNA]</scope>
    <source>
        <strain evidence="8 9">SLAS-1</strain>
    </source>
</reference>
<dbReference type="RefSeq" id="WP_089758470.1">
    <property type="nucleotide sequence ID" value="NZ_FNGO01000004.1"/>
</dbReference>
<dbReference type="GO" id="GO:0032153">
    <property type="term" value="C:cell division site"/>
    <property type="evidence" value="ECO:0007669"/>
    <property type="project" value="UniProtKB-UniRule"/>
</dbReference>
<dbReference type="OrthoDB" id="9768127at2"/>
<evidence type="ECO:0000256" key="2">
    <source>
        <dbReference type="ARBA" id="ARBA00022618"/>
    </source>
</evidence>
<evidence type="ECO:0000256" key="1">
    <source>
        <dbReference type="ARBA" id="ARBA00022475"/>
    </source>
</evidence>
<protein>
    <recommendedName>
        <fullName evidence="5 6">Cell division protein FtsA</fullName>
    </recommendedName>
</protein>
<dbReference type="GO" id="GO:0009898">
    <property type="term" value="C:cytoplasmic side of plasma membrane"/>
    <property type="evidence" value="ECO:0007669"/>
    <property type="project" value="UniProtKB-UniRule"/>
</dbReference>
<dbReference type="InterPro" id="IPR050696">
    <property type="entry name" value="FtsA/MreB"/>
</dbReference>
<comment type="subunit">
    <text evidence="5">Self-interacts. Interacts with FtsZ.</text>
</comment>
<dbReference type="InterPro" id="IPR003494">
    <property type="entry name" value="SHS2_FtsA"/>
</dbReference>
<keyword evidence="3 5" id="KW-0472">Membrane</keyword>
<comment type="function">
    <text evidence="5 6">Cell division protein that is involved in the assembly of the Z ring. May serve as a membrane anchor for the Z ring.</text>
</comment>
<comment type="subcellular location">
    <subcellularLocation>
        <location evidence="5">Cell membrane</location>
        <topology evidence="5">Peripheral membrane protein</topology>
        <orientation evidence="5">Cytoplasmic side</orientation>
    </subcellularLocation>
    <text evidence="5">Localizes to the Z ring in an FtsZ-dependent manner. Targeted to the membrane through a conserved C-terminal amphipathic helix.</text>
</comment>
<dbReference type="NCBIfam" id="TIGR01174">
    <property type="entry name" value="ftsA"/>
    <property type="match status" value="1"/>
</dbReference>
<keyword evidence="2 5" id="KW-0132">Cell division</keyword>
<dbReference type="Pfam" id="PF14450">
    <property type="entry name" value="FtsA"/>
    <property type="match status" value="1"/>
</dbReference>
<dbReference type="AlphaFoldDB" id="A0A1G9JM28"/>
<organism evidence="8 9">
    <name type="scientific">Halarsenatibacter silvermanii</name>
    <dbReference type="NCBI Taxonomy" id="321763"/>
    <lineage>
        <taxon>Bacteria</taxon>
        <taxon>Bacillati</taxon>
        <taxon>Bacillota</taxon>
        <taxon>Clostridia</taxon>
        <taxon>Halanaerobiales</taxon>
        <taxon>Halarsenatibacteraceae</taxon>
        <taxon>Halarsenatibacter</taxon>
    </lineage>
</organism>
<evidence type="ECO:0000256" key="5">
    <source>
        <dbReference type="HAMAP-Rule" id="MF_02033"/>
    </source>
</evidence>
<keyword evidence="9" id="KW-1185">Reference proteome</keyword>
<evidence type="ECO:0000313" key="9">
    <source>
        <dbReference type="Proteomes" id="UP000199476"/>
    </source>
</evidence>
<dbReference type="Proteomes" id="UP000199476">
    <property type="component" value="Unassembled WGS sequence"/>
</dbReference>
<dbReference type="EMBL" id="FNGO01000004">
    <property type="protein sequence ID" value="SDL38558.1"/>
    <property type="molecule type" value="Genomic_DNA"/>
</dbReference>
<name>A0A1G9JM28_9FIRM</name>
<gene>
    <name evidence="5" type="primary">ftsA</name>
    <name evidence="8" type="ORF">SAMN04488692_10435</name>
</gene>
<dbReference type="PANTHER" id="PTHR32432">
    <property type="entry name" value="CELL DIVISION PROTEIN FTSA-RELATED"/>
    <property type="match status" value="1"/>
</dbReference>
<dbReference type="PANTHER" id="PTHR32432:SF4">
    <property type="entry name" value="CELL DIVISION PROTEIN FTSA"/>
    <property type="match status" value="1"/>
</dbReference>
<dbReference type="GO" id="GO:0043093">
    <property type="term" value="P:FtsZ-dependent cytokinesis"/>
    <property type="evidence" value="ECO:0007669"/>
    <property type="project" value="UniProtKB-UniRule"/>
</dbReference>
<sequence>MNRKGCISVIDVGTKKICALIAEISPAPQESFYDEVDILGVGFHSSEGLKKGIVVDLEKSAESIRSAVEEAEEMAGVEIESAFVGIAGSHIESVNKRSSVEVSGRDEEIKNSDIERVIEKAKEGAVGEKERIIHTLPGEYIVDGTAGIKHPQGMSGFQLEVDAHIVKGSVGSIKNLIKSVNQAGVDIEELVLDQLASSKAVLNGDERNLGVALADIGGGTTDFIAFVGDKIAYTSVLPVGGDHVSNDISVGLKISGSEAEKIKIQHGSVNVDEIEEDSRVEVRSASGSETMQVSRRYLCQIIRYRMEELFDLIGKEIDNIGVDNPAPAGLVLTGGASLLSGSRELASQVTDLPTRIGEPVWADKISELNSGPIYGQNGDYSCGPIYSTSAGLIKYALEHTSAGRSRVSGTKKDSSKTVEKFFSRVKKFFGGFFE</sequence>
<dbReference type="SUPFAM" id="SSF53067">
    <property type="entry name" value="Actin-like ATPase domain"/>
    <property type="match status" value="2"/>
</dbReference>
<dbReference type="Gene3D" id="3.30.1490.110">
    <property type="match status" value="1"/>
</dbReference>
<evidence type="ECO:0000259" key="7">
    <source>
        <dbReference type="SMART" id="SM00842"/>
    </source>
</evidence>
<dbReference type="HAMAP" id="MF_02033">
    <property type="entry name" value="FtsA"/>
    <property type="match status" value="1"/>
</dbReference>
<evidence type="ECO:0000256" key="6">
    <source>
        <dbReference type="PIRNR" id="PIRNR003101"/>
    </source>
</evidence>
<dbReference type="Pfam" id="PF02491">
    <property type="entry name" value="SHS2_FTSA"/>
    <property type="match status" value="1"/>
</dbReference>